<dbReference type="EMBL" id="VSSQ01097661">
    <property type="protein sequence ID" value="MPN40930.1"/>
    <property type="molecule type" value="Genomic_DNA"/>
</dbReference>
<dbReference type="CDD" id="cd12797">
    <property type="entry name" value="M23_peptidase"/>
    <property type="match status" value="1"/>
</dbReference>
<dbReference type="PANTHER" id="PTHR21666">
    <property type="entry name" value="PEPTIDASE-RELATED"/>
    <property type="match status" value="1"/>
</dbReference>
<gene>
    <name evidence="3" type="ORF">SDC9_188470</name>
</gene>
<dbReference type="Gene3D" id="2.70.70.10">
    <property type="entry name" value="Glucose Permease (Domain IIA)"/>
    <property type="match status" value="1"/>
</dbReference>
<dbReference type="Pfam" id="PF01551">
    <property type="entry name" value="Peptidase_M23"/>
    <property type="match status" value="1"/>
</dbReference>
<protein>
    <recommendedName>
        <fullName evidence="2">M23ase beta-sheet core domain-containing protein</fullName>
    </recommendedName>
</protein>
<dbReference type="SUPFAM" id="SSF51261">
    <property type="entry name" value="Duplicated hybrid motif"/>
    <property type="match status" value="1"/>
</dbReference>
<accession>A0A645HQ05</accession>
<evidence type="ECO:0000259" key="2">
    <source>
        <dbReference type="Pfam" id="PF01551"/>
    </source>
</evidence>
<dbReference type="InterPro" id="IPR016047">
    <property type="entry name" value="M23ase_b-sheet_dom"/>
</dbReference>
<organism evidence="3">
    <name type="scientific">bioreactor metagenome</name>
    <dbReference type="NCBI Taxonomy" id="1076179"/>
    <lineage>
        <taxon>unclassified sequences</taxon>
        <taxon>metagenomes</taxon>
        <taxon>ecological metagenomes</taxon>
    </lineage>
</organism>
<keyword evidence="1" id="KW-0732">Signal</keyword>
<dbReference type="GO" id="GO:0004222">
    <property type="term" value="F:metalloendopeptidase activity"/>
    <property type="evidence" value="ECO:0007669"/>
    <property type="project" value="TreeGrafter"/>
</dbReference>
<feature type="domain" description="M23ase beta-sheet core" evidence="2">
    <location>
        <begin position="59"/>
        <end position="153"/>
    </location>
</feature>
<comment type="caution">
    <text evidence="3">The sequence shown here is derived from an EMBL/GenBank/DDBJ whole genome shotgun (WGS) entry which is preliminary data.</text>
</comment>
<proteinExistence type="predicted"/>
<reference evidence="3" key="1">
    <citation type="submission" date="2019-08" db="EMBL/GenBank/DDBJ databases">
        <authorList>
            <person name="Kucharzyk K."/>
            <person name="Murdoch R.W."/>
            <person name="Higgins S."/>
            <person name="Loffler F."/>
        </authorList>
    </citation>
    <scope>NUCLEOTIDE SEQUENCE</scope>
</reference>
<evidence type="ECO:0000313" key="3">
    <source>
        <dbReference type="EMBL" id="MPN40930.1"/>
    </source>
</evidence>
<evidence type="ECO:0000256" key="1">
    <source>
        <dbReference type="ARBA" id="ARBA00022729"/>
    </source>
</evidence>
<dbReference type="InterPro" id="IPR011055">
    <property type="entry name" value="Dup_hybrid_motif"/>
</dbReference>
<sequence length="159" mass="18129">MAVEYLEKSKAEKEFIEKFEREEKYNLSTIQSETNQNIYVFFRPTKGVISSSFNLSERQYGINIITSPNESVVSVLAGTVVYAAFTFDFGWVIQVQHEDNYLSIYKNNTRLLKKAGDKVKAGEGIAVTGEKAESKTGTQFYFELWKQGKPVNPEDVIIF</sequence>
<dbReference type="PANTHER" id="PTHR21666:SF289">
    <property type="entry name" value="L-ALA--D-GLU ENDOPEPTIDASE"/>
    <property type="match status" value="1"/>
</dbReference>
<name>A0A645HQ05_9ZZZZ</name>
<dbReference type="InterPro" id="IPR050570">
    <property type="entry name" value="Cell_wall_metabolism_enzyme"/>
</dbReference>
<dbReference type="AlphaFoldDB" id="A0A645HQ05"/>